<sequence length="158" mass="18276">MSGWEIFLGIALGLIVNEACELSPWAARRLVQWSARVRYPNPERAETRAAELVSLIEERPGKLFKLCTALGFFAQAIIALTRQTKAKNIPLAIIAITLKRFPFILMVLPKRLEKRTIDRVITHVITTSLERFPIEEASKEYFAYRKIFIKYSKLREIR</sequence>
<accession>A0ABV8EV25</accession>
<keyword evidence="2" id="KW-1185">Reference proteome</keyword>
<name>A0ABV8EV25_9ACTN</name>
<reference evidence="2" key="1">
    <citation type="journal article" date="2019" name="Int. J. Syst. Evol. Microbiol.">
        <title>The Global Catalogue of Microorganisms (GCM) 10K type strain sequencing project: providing services to taxonomists for standard genome sequencing and annotation.</title>
        <authorList>
            <consortium name="The Broad Institute Genomics Platform"/>
            <consortium name="The Broad Institute Genome Sequencing Center for Infectious Disease"/>
            <person name="Wu L."/>
            <person name="Ma J."/>
        </authorList>
    </citation>
    <scope>NUCLEOTIDE SEQUENCE [LARGE SCALE GENOMIC DNA]</scope>
    <source>
        <strain evidence="2">TBRC 7912</strain>
    </source>
</reference>
<proteinExistence type="predicted"/>
<dbReference type="EMBL" id="JBHSBC010000008">
    <property type="protein sequence ID" value="MFC3980188.1"/>
    <property type="molecule type" value="Genomic_DNA"/>
</dbReference>
<dbReference type="RefSeq" id="WP_386189161.1">
    <property type="nucleotide sequence ID" value="NZ_JBHSBC010000008.1"/>
</dbReference>
<evidence type="ECO:0000313" key="1">
    <source>
        <dbReference type="EMBL" id="MFC3980188.1"/>
    </source>
</evidence>
<dbReference type="Proteomes" id="UP001595698">
    <property type="component" value="Unassembled WGS sequence"/>
</dbReference>
<evidence type="ECO:0000313" key="2">
    <source>
        <dbReference type="Proteomes" id="UP001595698"/>
    </source>
</evidence>
<organism evidence="1 2">
    <name type="scientific">Streptosporangium jomthongense</name>
    <dbReference type="NCBI Taxonomy" id="1193683"/>
    <lineage>
        <taxon>Bacteria</taxon>
        <taxon>Bacillati</taxon>
        <taxon>Actinomycetota</taxon>
        <taxon>Actinomycetes</taxon>
        <taxon>Streptosporangiales</taxon>
        <taxon>Streptosporangiaceae</taxon>
        <taxon>Streptosporangium</taxon>
    </lineage>
</organism>
<protein>
    <submittedName>
        <fullName evidence="1">Uncharacterized protein</fullName>
    </submittedName>
</protein>
<gene>
    <name evidence="1" type="ORF">ACFOYY_08665</name>
</gene>
<comment type="caution">
    <text evidence="1">The sequence shown here is derived from an EMBL/GenBank/DDBJ whole genome shotgun (WGS) entry which is preliminary data.</text>
</comment>